<keyword evidence="3 10" id="KW-0812">Transmembrane</keyword>
<keyword evidence="7 10" id="KW-0472">Membrane</keyword>
<keyword evidence="2" id="KW-0813">Transport</keyword>
<evidence type="ECO:0000256" key="1">
    <source>
        <dbReference type="ARBA" id="ARBA00009063"/>
    </source>
</evidence>
<keyword evidence="13" id="KW-1185">Reference proteome</keyword>
<evidence type="ECO:0000256" key="3">
    <source>
        <dbReference type="ARBA" id="ARBA00022692"/>
    </source>
</evidence>
<organism evidence="12 13">
    <name type="scientific">Anaeramoeba ignava</name>
    <name type="common">Anaerobic marine amoeba</name>
    <dbReference type="NCBI Taxonomy" id="1746090"/>
    <lineage>
        <taxon>Eukaryota</taxon>
        <taxon>Metamonada</taxon>
        <taxon>Anaeramoebidae</taxon>
        <taxon>Anaeramoeba</taxon>
    </lineage>
</organism>
<comment type="similarity">
    <text evidence="1">Belongs to the syntaxin family.</text>
</comment>
<evidence type="ECO:0000256" key="2">
    <source>
        <dbReference type="ARBA" id="ARBA00022448"/>
    </source>
</evidence>
<keyword evidence="4" id="KW-0653">Protein transport</keyword>
<dbReference type="SMART" id="SM00397">
    <property type="entry name" value="t_SNARE"/>
    <property type="match status" value="1"/>
</dbReference>
<dbReference type="Pfam" id="PF09177">
    <property type="entry name" value="STX6_10_61_N"/>
    <property type="match status" value="1"/>
</dbReference>
<dbReference type="InterPro" id="IPR015260">
    <property type="entry name" value="Syntaxin-6/10/61_N"/>
</dbReference>
<dbReference type="InterPro" id="IPR010989">
    <property type="entry name" value="SNARE"/>
</dbReference>
<evidence type="ECO:0000256" key="10">
    <source>
        <dbReference type="SAM" id="Phobius"/>
    </source>
</evidence>
<dbReference type="FunFam" id="1.20.58.90:FF:000004">
    <property type="entry name" value="Syntaxin 10"/>
    <property type="match status" value="1"/>
</dbReference>
<name>A0A9Q0LLX3_ANAIG</name>
<dbReference type="OMA" id="EHDPYRF"/>
<dbReference type="GO" id="GO:0015031">
    <property type="term" value="P:protein transport"/>
    <property type="evidence" value="ECO:0007669"/>
    <property type="project" value="UniProtKB-KW"/>
</dbReference>
<sequence>MNDPYFLIKAEAEQLYPNIEALFDRWQQLVKTSNTTTNDEFEWTSNELNKSIRSYEWYLQELEDTIKIISTNPEKYKINDTELETRKGFVSSGKEKIQQITDNMQSNIFQDKIKKDREESLIPTKNSIKQSKYSKLEEALEQENEDFIENQHQEQQKIMKEQDGKLDSLSGTVRRIGEIGVTINDELDDQMKIIDEFETEVDQTDSKIKSAIKKIEVLLKQKDSGKMCVICCLMIVLIILIVFIFK</sequence>
<feature type="domain" description="T-SNARE coiled-coil homology" evidence="11">
    <location>
        <begin position="156"/>
        <end position="218"/>
    </location>
</feature>
<dbReference type="CDD" id="cd15841">
    <property type="entry name" value="SNARE_Qc"/>
    <property type="match status" value="1"/>
</dbReference>
<dbReference type="PANTHER" id="PTHR12791">
    <property type="entry name" value="GOLGI SNARE BET1-RELATED"/>
    <property type="match status" value="1"/>
</dbReference>
<evidence type="ECO:0000256" key="7">
    <source>
        <dbReference type="ARBA" id="ARBA00023136"/>
    </source>
</evidence>
<dbReference type="Gene3D" id="1.20.5.110">
    <property type="match status" value="1"/>
</dbReference>
<evidence type="ECO:0000256" key="9">
    <source>
        <dbReference type="SAM" id="Coils"/>
    </source>
</evidence>
<evidence type="ECO:0000313" key="13">
    <source>
        <dbReference type="Proteomes" id="UP001149090"/>
    </source>
</evidence>
<dbReference type="OrthoDB" id="546861at2759"/>
<keyword evidence="5 10" id="KW-1133">Transmembrane helix</keyword>
<dbReference type="GO" id="GO:0005794">
    <property type="term" value="C:Golgi apparatus"/>
    <property type="evidence" value="ECO:0007669"/>
    <property type="project" value="UniProtKB-SubCell"/>
</dbReference>
<dbReference type="GO" id="GO:0048193">
    <property type="term" value="P:Golgi vesicle transport"/>
    <property type="evidence" value="ECO:0007669"/>
    <property type="project" value="InterPro"/>
</dbReference>
<evidence type="ECO:0000313" key="12">
    <source>
        <dbReference type="EMBL" id="KAJ5075317.1"/>
    </source>
</evidence>
<feature type="coiled-coil region" evidence="9">
    <location>
        <begin position="126"/>
        <end position="157"/>
    </location>
</feature>
<evidence type="ECO:0000259" key="11">
    <source>
        <dbReference type="PROSITE" id="PS50192"/>
    </source>
</evidence>
<proteinExistence type="inferred from homology"/>
<dbReference type="Pfam" id="PF05739">
    <property type="entry name" value="SNARE"/>
    <property type="match status" value="1"/>
</dbReference>
<feature type="transmembrane region" description="Helical" evidence="10">
    <location>
        <begin position="227"/>
        <end position="245"/>
    </location>
</feature>
<dbReference type="SUPFAM" id="SSF47661">
    <property type="entry name" value="t-snare proteins"/>
    <property type="match status" value="1"/>
</dbReference>
<reference evidence="12" key="1">
    <citation type="submission" date="2022-10" db="EMBL/GenBank/DDBJ databases">
        <title>Novel sulphate-reducing endosymbionts in the free-living metamonad Anaeramoeba.</title>
        <authorList>
            <person name="Jerlstrom-Hultqvist J."/>
            <person name="Cepicka I."/>
            <person name="Gallot-Lavallee L."/>
            <person name="Salas-Leiva D."/>
            <person name="Curtis B.A."/>
            <person name="Zahonova K."/>
            <person name="Pipaliya S."/>
            <person name="Dacks J."/>
            <person name="Roger A.J."/>
        </authorList>
    </citation>
    <scope>NUCLEOTIDE SEQUENCE</scope>
    <source>
        <strain evidence="12">BMAN</strain>
    </source>
</reference>
<evidence type="ECO:0000256" key="6">
    <source>
        <dbReference type="ARBA" id="ARBA00023034"/>
    </source>
</evidence>
<comment type="caution">
    <text evidence="12">The sequence shown here is derived from an EMBL/GenBank/DDBJ whole genome shotgun (WGS) entry which is preliminary data.</text>
</comment>
<evidence type="ECO:0000256" key="5">
    <source>
        <dbReference type="ARBA" id="ARBA00022989"/>
    </source>
</evidence>
<dbReference type="SUPFAM" id="SSF58038">
    <property type="entry name" value="SNARE fusion complex"/>
    <property type="match status" value="1"/>
</dbReference>
<comment type="subcellular location">
    <subcellularLocation>
        <location evidence="8">Golgi apparatus</location>
        <location evidence="8">trans-Golgi network membrane</location>
        <topology evidence="8">Single-pass type IV membrane protein</topology>
    </subcellularLocation>
</comment>
<dbReference type="CDD" id="cd21443">
    <property type="entry name" value="SNARE_NTD_STX6_STX10"/>
    <property type="match status" value="1"/>
</dbReference>
<keyword evidence="6" id="KW-0333">Golgi apparatus</keyword>
<evidence type="ECO:0000256" key="4">
    <source>
        <dbReference type="ARBA" id="ARBA00022927"/>
    </source>
</evidence>
<dbReference type="AlphaFoldDB" id="A0A9Q0LLX3"/>
<accession>A0A9Q0LLX3</accession>
<dbReference type="Proteomes" id="UP001149090">
    <property type="component" value="Unassembled WGS sequence"/>
</dbReference>
<dbReference type="InterPro" id="IPR000727">
    <property type="entry name" value="T_SNARE_dom"/>
</dbReference>
<gene>
    <name evidence="12" type="ORF">M0811_07287</name>
</gene>
<dbReference type="GO" id="GO:0016020">
    <property type="term" value="C:membrane"/>
    <property type="evidence" value="ECO:0007669"/>
    <property type="project" value="InterPro"/>
</dbReference>
<protein>
    <submittedName>
        <fullName evidence="12">Syntaxin 10</fullName>
    </submittedName>
</protein>
<keyword evidence="9" id="KW-0175">Coiled coil</keyword>
<evidence type="ECO:0000256" key="8">
    <source>
        <dbReference type="ARBA" id="ARBA00037801"/>
    </source>
</evidence>
<dbReference type="PROSITE" id="PS50192">
    <property type="entry name" value="T_SNARE"/>
    <property type="match status" value="1"/>
</dbReference>
<dbReference type="EMBL" id="JAPDFW010000065">
    <property type="protein sequence ID" value="KAJ5075317.1"/>
    <property type="molecule type" value="Genomic_DNA"/>
</dbReference>
<dbReference type="Gene3D" id="1.20.58.90">
    <property type="match status" value="1"/>
</dbReference>